<reference evidence="1 2" key="1">
    <citation type="submission" date="2015-06" db="EMBL/GenBank/DDBJ databases">
        <title>Improved classification and identification of acetic acid bacteria using matrix-assisted laser desorption/ionization time-of-flight mass spectrometry; Gluconobacter nephelii and Gluconobacter uchimurae are later heterotypic synonyms of Gluconobacter japonicus and Gluconobacter oxydans, respectively.</title>
        <authorList>
            <person name="Li L."/>
            <person name="Cleenwerck I."/>
            <person name="De Vuyst L."/>
            <person name="Vandamme P."/>
        </authorList>
    </citation>
    <scope>NUCLEOTIDE SEQUENCE [LARGE SCALE GENOMIC DNA]</scope>
    <source>
        <strain evidence="1 2">LMG 1768</strain>
    </source>
</reference>
<comment type="caution">
    <text evidence="1">The sequence shown here is derived from an EMBL/GenBank/DDBJ whole genome shotgun (WGS) entry which is preliminary data.</text>
</comment>
<dbReference type="EMBL" id="LHZR01000113">
    <property type="protein sequence ID" value="KXV46171.1"/>
    <property type="molecule type" value="Genomic_DNA"/>
</dbReference>
<name>A0A149TEZ8_9PROT</name>
<evidence type="ECO:0000313" key="1">
    <source>
        <dbReference type="EMBL" id="KXV46171.1"/>
    </source>
</evidence>
<sequence length="165" mass="18246">MIPWPRWEGDIMNHELRELKLSADCQKFHLAMLPAEQTPEAHGYFRELTGEISCVVPLPVEIWGLSELGLLLSPSRAKLPDAPDSSASPAIIVQIFLLYSPRMLLPGHSTLLPEGDHIGLDTAVPEPLLSLHKWSASIAEQVLFALDREEESNLILSRISSQPPG</sequence>
<protein>
    <submittedName>
        <fullName evidence="1">Uncharacterized protein</fullName>
    </submittedName>
</protein>
<dbReference type="Proteomes" id="UP000075636">
    <property type="component" value="Unassembled WGS sequence"/>
</dbReference>
<organism evidence="1 2">
    <name type="scientific">Gluconobacter albidus</name>
    <dbReference type="NCBI Taxonomy" id="318683"/>
    <lineage>
        <taxon>Bacteria</taxon>
        <taxon>Pseudomonadati</taxon>
        <taxon>Pseudomonadota</taxon>
        <taxon>Alphaproteobacteria</taxon>
        <taxon>Acetobacterales</taxon>
        <taxon>Acetobacteraceae</taxon>
        <taxon>Gluconobacter</taxon>
    </lineage>
</organism>
<gene>
    <name evidence="1" type="ORF">AD945_14360</name>
</gene>
<dbReference type="AlphaFoldDB" id="A0A149TEZ8"/>
<accession>A0A149TEZ8</accession>
<dbReference type="PATRIC" id="fig|318683.6.peg.738"/>
<evidence type="ECO:0000313" key="2">
    <source>
        <dbReference type="Proteomes" id="UP000075636"/>
    </source>
</evidence>
<proteinExistence type="predicted"/>